<evidence type="ECO:0000256" key="1">
    <source>
        <dbReference type="ARBA" id="ARBA00001936"/>
    </source>
</evidence>
<feature type="compositionally biased region" description="Polar residues" evidence="14">
    <location>
        <begin position="434"/>
        <end position="448"/>
    </location>
</feature>
<evidence type="ECO:0000256" key="5">
    <source>
        <dbReference type="ARBA" id="ARBA00006045"/>
    </source>
</evidence>
<dbReference type="InterPro" id="IPR007708">
    <property type="entry name" value="DBR1_C"/>
</dbReference>
<sequence>MKIAVEGCAHGELDNIYDTIKLLEENEKIEVDLLICCGDFQSCRNEHDLKCMAVPAKYREMCTFYKYYNGEKIAPVLTIFIGGNHEASNYLQELPYGGWVAPNIYYLGYAGVINIAGIRIAGLSGIYKSNDFLRGHYEIPPYNENSRRSVYHVRNLEIFRLKQLSEPLDIFISHDWPTGVTDYGNCKQLVKFKPHFQEDIKSGELGNPHAEVLLKHLKPAYWFAAHLHCKFAALVPHSDEKVTKFLALDKCLPNRRFLQILDIPHDINLKNKIRYDLEWLTILYLTNHLLSTKNGMHYMPGPNSAERFNFTPTNEEKDIVLTKFENDLLIPLNFEQTQPGYNNIIGNQAKVDDRKLNPQTQQFCKLLEIDDPVELILKRQLSTSNTEDWVETNMSESIINDSDLLEDVDESSIENSSINRSFKLNLPQPINVDGSDQSDSSENVTPSRSIECDSTIPDGPTGNKEEHDTPVKKFKRRNADMYANVE</sequence>
<evidence type="ECO:0000256" key="14">
    <source>
        <dbReference type="SAM" id="MobiDB-lite"/>
    </source>
</evidence>
<evidence type="ECO:0000256" key="12">
    <source>
        <dbReference type="ARBA" id="ARBA00023242"/>
    </source>
</evidence>
<comment type="cofactor">
    <cofactor evidence="1">
        <name>Mn(2+)</name>
        <dbReference type="ChEBI" id="CHEBI:29035"/>
    </cofactor>
</comment>
<dbReference type="CDD" id="cd00844">
    <property type="entry name" value="MPP_Dbr1_N"/>
    <property type="match status" value="1"/>
</dbReference>
<dbReference type="InterPro" id="IPR004843">
    <property type="entry name" value="Calcineurin-like_PHP"/>
</dbReference>
<dbReference type="PANTHER" id="PTHR12849">
    <property type="entry name" value="RNA LARIAT DEBRANCHING ENZYME"/>
    <property type="match status" value="1"/>
</dbReference>
<evidence type="ECO:0000256" key="2">
    <source>
        <dbReference type="ARBA" id="ARBA00001947"/>
    </source>
</evidence>
<keyword evidence="11" id="KW-0464">Manganese</keyword>
<evidence type="ECO:0000256" key="3">
    <source>
        <dbReference type="ARBA" id="ARBA00001954"/>
    </source>
</evidence>
<dbReference type="AlphaFoldDB" id="A0AAW1KRQ6"/>
<keyword evidence="9" id="KW-0862">Zinc</keyword>
<gene>
    <name evidence="16" type="ORF">QE152_g19433</name>
</gene>
<comment type="cofactor">
    <cofactor evidence="3">
        <name>Fe(2+)</name>
        <dbReference type="ChEBI" id="CHEBI:29033"/>
    </cofactor>
</comment>
<dbReference type="GO" id="GO:0008419">
    <property type="term" value="F:RNA lariat debranching enzyme activity"/>
    <property type="evidence" value="ECO:0007669"/>
    <property type="project" value="UniProtKB-ARBA"/>
</dbReference>
<evidence type="ECO:0000259" key="15">
    <source>
        <dbReference type="SMART" id="SM01124"/>
    </source>
</evidence>
<dbReference type="FunFam" id="3.60.21.10:FF:000035">
    <property type="entry name" value="Lariat debranching enzyme"/>
    <property type="match status" value="1"/>
</dbReference>
<dbReference type="InterPro" id="IPR029052">
    <property type="entry name" value="Metallo-depent_PP-like"/>
</dbReference>
<feature type="region of interest" description="Disordered" evidence="14">
    <location>
        <begin position="428"/>
        <end position="486"/>
    </location>
</feature>
<evidence type="ECO:0000256" key="8">
    <source>
        <dbReference type="ARBA" id="ARBA00022801"/>
    </source>
</evidence>
<comment type="caution">
    <text evidence="16">The sequence shown here is derived from an EMBL/GenBank/DDBJ whole genome shotgun (WGS) entry which is preliminary data.</text>
</comment>
<protein>
    <submittedName>
        <fullName evidence="16">Lariat debranching enzyme, C-terminal domain</fullName>
    </submittedName>
</protein>
<evidence type="ECO:0000313" key="16">
    <source>
        <dbReference type="EMBL" id="KAK9722980.1"/>
    </source>
</evidence>
<evidence type="ECO:0000256" key="13">
    <source>
        <dbReference type="ARBA" id="ARBA00058627"/>
    </source>
</evidence>
<dbReference type="InterPro" id="IPR041816">
    <property type="entry name" value="Dbr1_N"/>
</dbReference>
<keyword evidence="12" id="KW-0539">Nucleus</keyword>
<keyword evidence="10" id="KW-0408">Iron</keyword>
<evidence type="ECO:0000256" key="10">
    <source>
        <dbReference type="ARBA" id="ARBA00023004"/>
    </source>
</evidence>
<evidence type="ECO:0000256" key="9">
    <source>
        <dbReference type="ARBA" id="ARBA00022833"/>
    </source>
</evidence>
<dbReference type="EMBL" id="JASPKY010000183">
    <property type="protein sequence ID" value="KAK9722980.1"/>
    <property type="molecule type" value="Genomic_DNA"/>
</dbReference>
<comment type="function">
    <text evidence="13">Cleaves the 2'-5' phosphodiester linkage at the branch point of lariat intron pre-mRNAs after splicing and converts them into linear molecules that are subsequently degraded. It thereby facilitates ribonucleotide turnover.</text>
</comment>
<evidence type="ECO:0000313" key="17">
    <source>
        <dbReference type="Proteomes" id="UP001458880"/>
    </source>
</evidence>
<dbReference type="Pfam" id="PF00149">
    <property type="entry name" value="Metallophos"/>
    <property type="match status" value="1"/>
</dbReference>
<dbReference type="Proteomes" id="UP001458880">
    <property type="component" value="Unassembled WGS sequence"/>
</dbReference>
<dbReference type="GO" id="GO:0005634">
    <property type="term" value="C:nucleus"/>
    <property type="evidence" value="ECO:0007669"/>
    <property type="project" value="UniProtKB-SubCell"/>
</dbReference>
<dbReference type="Pfam" id="PF05011">
    <property type="entry name" value="DBR1"/>
    <property type="match status" value="1"/>
</dbReference>
<name>A0AAW1KRQ6_POPJA</name>
<evidence type="ECO:0000256" key="7">
    <source>
        <dbReference type="ARBA" id="ARBA00022723"/>
    </source>
</evidence>
<evidence type="ECO:0000256" key="4">
    <source>
        <dbReference type="ARBA" id="ARBA00004123"/>
    </source>
</evidence>
<dbReference type="PANTHER" id="PTHR12849:SF0">
    <property type="entry name" value="LARIAT DEBRANCHING ENZYME"/>
    <property type="match status" value="1"/>
</dbReference>
<dbReference type="GO" id="GO:0000398">
    <property type="term" value="P:mRNA splicing, via spliceosome"/>
    <property type="evidence" value="ECO:0007669"/>
    <property type="project" value="TreeGrafter"/>
</dbReference>
<comment type="cofactor">
    <cofactor evidence="2">
        <name>Zn(2+)</name>
        <dbReference type="ChEBI" id="CHEBI:29105"/>
    </cofactor>
</comment>
<keyword evidence="7" id="KW-0479">Metal-binding</keyword>
<comment type="subcellular location">
    <subcellularLocation>
        <location evidence="4">Nucleus</location>
    </subcellularLocation>
</comment>
<organism evidence="16 17">
    <name type="scientific">Popillia japonica</name>
    <name type="common">Japanese beetle</name>
    <dbReference type="NCBI Taxonomy" id="7064"/>
    <lineage>
        <taxon>Eukaryota</taxon>
        <taxon>Metazoa</taxon>
        <taxon>Ecdysozoa</taxon>
        <taxon>Arthropoda</taxon>
        <taxon>Hexapoda</taxon>
        <taxon>Insecta</taxon>
        <taxon>Pterygota</taxon>
        <taxon>Neoptera</taxon>
        <taxon>Endopterygota</taxon>
        <taxon>Coleoptera</taxon>
        <taxon>Polyphaga</taxon>
        <taxon>Scarabaeiformia</taxon>
        <taxon>Scarabaeidae</taxon>
        <taxon>Rutelinae</taxon>
        <taxon>Popillia</taxon>
    </lineage>
</organism>
<keyword evidence="6" id="KW-0507">mRNA processing</keyword>
<accession>A0AAW1KRQ6</accession>
<reference evidence="16 17" key="1">
    <citation type="journal article" date="2024" name="BMC Genomics">
        <title>De novo assembly and annotation of Popillia japonica's genome with initial clues to its potential as an invasive pest.</title>
        <authorList>
            <person name="Cucini C."/>
            <person name="Boschi S."/>
            <person name="Funari R."/>
            <person name="Cardaioli E."/>
            <person name="Iannotti N."/>
            <person name="Marturano G."/>
            <person name="Paoli F."/>
            <person name="Bruttini M."/>
            <person name="Carapelli A."/>
            <person name="Frati F."/>
            <person name="Nardi F."/>
        </authorList>
    </citation>
    <scope>NUCLEOTIDE SEQUENCE [LARGE SCALE GENOMIC DNA]</scope>
    <source>
        <strain evidence="16">DMR45628</strain>
    </source>
</reference>
<keyword evidence="17" id="KW-1185">Reference proteome</keyword>
<dbReference type="SMART" id="SM01124">
    <property type="entry name" value="DBR1"/>
    <property type="match status" value="1"/>
</dbReference>
<dbReference type="SUPFAM" id="SSF56300">
    <property type="entry name" value="Metallo-dependent phosphatases"/>
    <property type="match status" value="1"/>
</dbReference>
<dbReference type="GO" id="GO:0046872">
    <property type="term" value="F:metal ion binding"/>
    <property type="evidence" value="ECO:0007669"/>
    <property type="project" value="UniProtKB-KW"/>
</dbReference>
<keyword evidence="8" id="KW-0378">Hydrolase</keyword>
<dbReference type="Gene3D" id="3.60.21.10">
    <property type="match status" value="1"/>
</dbReference>
<evidence type="ECO:0000256" key="6">
    <source>
        <dbReference type="ARBA" id="ARBA00022664"/>
    </source>
</evidence>
<evidence type="ECO:0000256" key="11">
    <source>
        <dbReference type="ARBA" id="ARBA00023211"/>
    </source>
</evidence>
<proteinExistence type="inferred from homology"/>
<feature type="domain" description="Lariat debranching enzyme C-terminal" evidence="15">
    <location>
        <begin position="235"/>
        <end position="373"/>
    </location>
</feature>
<comment type="similarity">
    <text evidence="5">Belongs to the lariat debranching enzyme family.</text>
</comment>